<dbReference type="STRING" id="1637975.AN957_07140"/>
<name>A0A0Q3VG26_9BACI</name>
<accession>A0A0Q3VG26</accession>
<reference evidence="3 4" key="1">
    <citation type="submission" date="2015-09" db="EMBL/GenBank/DDBJ databases">
        <title>Genome sequencing project for genomic taxonomy and phylogenomics of Bacillus-like bacteria.</title>
        <authorList>
            <person name="Liu B."/>
            <person name="Wang J."/>
            <person name="Zhu Y."/>
            <person name="Liu G."/>
            <person name="Chen Q."/>
            <person name="Chen Z."/>
            <person name="Lan J."/>
            <person name="Che J."/>
            <person name="Ge C."/>
            <person name="Shi H."/>
            <person name="Pan Z."/>
            <person name="Liu X."/>
        </authorList>
    </citation>
    <scope>NUCLEOTIDE SEQUENCE [LARGE SCALE GENOMIC DNA]</scope>
    <source>
        <strain evidence="3 4">FJAT-18043</strain>
    </source>
</reference>
<evidence type="ECO:0000313" key="4">
    <source>
        <dbReference type="Proteomes" id="UP000050996"/>
    </source>
</evidence>
<dbReference type="InterPro" id="IPR018187">
    <property type="entry name" value="Asp/Glu_racemase_AS_1"/>
</dbReference>
<dbReference type="PANTHER" id="PTHR21198">
    <property type="entry name" value="GLUTAMATE RACEMASE"/>
    <property type="match status" value="1"/>
</dbReference>
<keyword evidence="4" id="KW-1185">Reference proteome</keyword>
<dbReference type="AlphaFoldDB" id="A0A0Q3VG26"/>
<dbReference type="PANTHER" id="PTHR21198:SF7">
    <property type="entry name" value="ASPARTATE-GLUTAMATE RACEMASE FAMILY"/>
    <property type="match status" value="1"/>
</dbReference>
<comment type="caution">
    <text evidence="3">The sequence shown here is derived from an EMBL/GenBank/DDBJ whole genome shotgun (WGS) entry which is preliminary data.</text>
</comment>
<sequence>MIGILAGMGPKSTGPFVDKIVDECQKIYGATNDIDFPHMMIYSCPTPFYVDKPINHTDMEMAITNGAQRLEKTGVDFIAIPCNTAHIYFNQLKNSVSVPLLNMVDETIMKIPKNTKKVALLATNPTVQSGLFQESLLKHGFDLIHKNSWQTYVNKIIVKIKQGQINESQYIWDEFYSELAETIDTAIIACTDLNVVTDKKSSDIYFVDSSTCLAQAVVHKYLSLTERWPKGEEIK</sequence>
<protein>
    <submittedName>
        <fullName evidence="3">Amino acid racemase</fullName>
    </submittedName>
</protein>
<dbReference type="NCBIfam" id="TIGR00035">
    <property type="entry name" value="asp_race"/>
    <property type="match status" value="1"/>
</dbReference>
<dbReference type="InterPro" id="IPR001920">
    <property type="entry name" value="Asp/Glu_race"/>
</dbReference>
<dbReference type="GO" id="GO:0047661">
    <property type="term" value="F:amino-acid racemase activity"/>
    <property type="evidence" value="ECO:0007669"/>
    <property type="project" value="InterPro"/>
</dbReference>
<evidence type="ECO:0000313" key="3">
    <source>
        <dbReference type="EMBL" id="KQL18370.1"/>
    </source>
</evidence>
<comment type="similarity">
    <text evidence="1">Belongs to the aspartate/glutamate racemases family.</text>
</comment>
<dbReference type="InterPro" id="IPR004380">
    <property type="entry name" value="Asp_race"/>
</dbReference>
<dbReference type="RefSeq" id="WP_056683114.1">
    <property type="nucleotide sequence ID" value="NZ_LJIX01000006.1"/>
</dbReference>
<evidence type="ECO:0000256" key="1">
    <source>
        <dbReference type="ARBA" id="ARBA00007847"/>
    </source>
</evidence>
<dbReference type="SUPFAM" id="SSF53681">
    <property type="entry name" value="Aspartate/glutamate racemase"/>
    <property type="match status" value="2"/>
</dbReference>
<keyword evidence="2" id="KW-0413">Isomerase</keyword>
<dbReference type="Gene3D" id="3.40.50.1860">
    <property type="match status" value="2"/>
</dbReference>
<proteinExistence type="inferred from homology"/>
<dbReference type="PROSITE" id="PS00923">
    <property type="entry name" value="ASP_GLU_RACEMASE_1"/>
    <property type="match status" value="1"/>
</dbReference>
<dbReference type="Pfam" id="PF01177">
    <property type="entry name" value="Asp_Glu_race"/>
    <property type="match status" value="1"/>
</dbReference>
<gene>
    <name evidence="3" type="ORF">AN957_07140</name>
</gene>
<organism evidence="3 4">
    <name type="scientific">Cytobacillus solani</name>
    <dbReference type="NCBI Taxonomy" id="1637975"/>
    <lineage>
        <taxon>Bacteria</taxon>
        <taxon>Bacillati</taxon>
        <taxon>Bacillota</taxon>
        <taxon>Bacilli</taxon>
        <taxon>Bacillales</taxon>
        <taxon>Bacillaceae</taxon>
        <taxon>Cytobacillus</taxon>
    </lineage>
</organism>
<evidence type="ECO:0000256" key="2">
    <source>
        <dbReference type="ARBA" id="ARBA00023235"/>
    </source>
</evidence>
<dbReference type="Proteomes" id="UP000050996">
    <property type="component" value="Unassembled WGS sequence"/>
</dbReference>
<dbReference type="PATRIC" id="fig|1637975.4.peg.1146"/>
<dbReference type="EMBL" id="LJIX01000006">
    <property type="protein sequence ID" value="KQL18370.1"/>
    <property type="molecule type" value="Genomic_DNA"/>
</dbReference>
<dbReference type="InterPro" id="IPR015942">
    <property type="entry name" value="Asp/Glu/hydantoin_racemase"/>
</dbReference>